<evidence type="ECO:0000259" key="1">
    <source>
        <dbReference type="Pfam" id="PF01872"/>
    </source>
</evidence>
<dbReference type="EMBL" id="LAIR01000002">
    <property type="protein sequence ID" value="KNX37843.1"/>
    <property type="molecule type" value="Genomic_DNA"/>
</dbReference>
<dbReference type="InterPro" id="IPR024072">
    <property type="entry name" value="DHFR-like_dom_sf"/>
</dbReference>
<dbReference type="OrthoDB" id="7949219at2"/>
<accession>A0A0L6CJZ7</accession>
<dbReference type="Proteomes" id="UP000037397">
    <property type="component" value="Unassembled WGS sequence"/>
</dbReference>
<gene>
    <name evidence="2" type="ORF">VV01_12865</name>
</gene>
<keyword evidence="3" id="KW-1185">Reference proteome</keyword>
<evidence type="ECO:0000313" key="3">
    <source>
        <dbReference type="Proteomes" id="UP000037397"/>
    </source>
</evidence>
<dbReference type="InterPro" id="IPR002734">
    <property type="entry name" value="RibDG_C"/>
</dbReference>
<dbReference type="PANTHER" id="PTHR38011:SF12">
    <property type="entry name" value="BIFUNCTIONAL DEAMINASE-REDUCTASE DOMAIN PROTEIN"/>
    <property type="match status" value="1"/>
</dbReference>
<dbReference type="AlphaFoldDB" id="A0A0L6CJZ7"/>
<dbReference type="Pfam" id="PF01872">
    <property type="entry name" value="RibD_C"/>
    <property type="match status" value="1"/>
</dbReference>
<dbReference type="RefSeq" id="WP_050670235.1">
    <property type="nucleotide sequence ID" value="NZ_LAIR01000002.1"/>
</dbReference>
<organism evidence="2 3">
    <name type="scientific">Luteipulveratus halotolerans</name>
    <dbReference type="NCBI Taxonomy" id="1631356"/>
    <lineage>
        <taxon>Bacteria</taxon>
        <taxon>Bacillati</taxon>
        <taxon>Actinomycetota</taxon>
        <taxon>Actinomycetes</taxon>
        <taxon>Micrococcales</taxon>
        <taxon>Dermacoccaceae</taxon>
        <taxon>Luteipulveratus</taxon>
    </lineage>
</organism>
<protein>
    <submittedName>
        <fullName evidence="2">Deaminase</fullName>
    </submittedName>
</protein>
<sequence length="179" mass="19434">MTRIVYAAAMSFDGYIAGPEHDMQWLTPHFAPNPDADDLMHRAGSLLVGRTTYGSDDPNAGTDAEGPFGGRWHGLQVVLTHRVPDEPVEGVEFYDDLDRALARAREAAGDKDVEILGADIARQCLERGLVDEIVMLVVPVLLGDGVRMFHEAGGHEIRLKQTRAAQSGAGALLAYEVVR</sequence>
<feature type="domain" description="Bacterial bifunctional deaminase-reductase C-terminal" evidence="1">
    <location>
        <begin position="4"/>
        <end position="172"/>
    </location>
</feature>
<name>A0A0L6CJZ7_9MICO</name>
<dbReference type="GO" id="GO:0008703">
    <property type="term" value="F:5-amino-6-(5-phosphoribosylamino)uracil reductase activity"/>
    <property type="evidence" value="ECO:0007669"/>
    <property type="project" value="InterPro"/>
</dbReference>
<proteinExistence type="predicted"/>
<dbReference type="InterPro" id="IPR050765">
    <property type="entry name" value="Riboflavin_Biosynth_HTPR"/>
</dbReference>
<dbReference type="STRING" id="1631356.VV01_12865"/>
<dbReference type="GO" id="GO:0009231">
    <property type="term" value="P:riboflavin biosynthetic process"/>
    <property type="evidence" value="ECO:0007669"/>
    <property type="project" value="InterPro"/>
</dbReference>
<dbReference type="PANTHER" id="PTHR38011">
    <property type="entry name" value="DIHYDROFOLATE REDUCTASE FAMILY PROTEIN (AFU_ORTHOLOGUE AFUA_8G06820)"/>
    <property type="match status" value="1"/>
</dbReference>
<dbReference type="SUPFAM" id="SSF53597">
    <property type="entry name" value="Dihydrofolate reductase-like"/>
    <property type="match status" value="1"/>
</dbReference>
<evidence type="ECO:0000313" key="2">
    <source>
        <dbReference type="EMBL" id="KNX37843.1"/>
    </source>
</evidence>
<comment type="caution">
    <text evidence="2">The sequence shown here is derived from an EMBL/GenBank/DDBJ whole genome shotgun (WGS) entry which is preliminary data.</text>
</comment>
<reference evidence="3" key="1">
    <citation type="submission" date="2015-03" db="EMBL/GenBank/DDBJ databases">
        <title>Luteipulveratus halotolerans sp. nov., a novel actinobacterium (Dermacoccaceae) from Sarawak, Malaysia.</title>
        <authorList>
            <person name="Juboi H."/>
            <person name="Basik A."/>
            <person name="Shamsul S.S."/>
            <person name="Arnold P."/>
            <person name="Schmitt E.K."/>
            <person name="Sanglier J.-J."/>
            <person name="Yeo T."/>
        </authorList>
    </citation>
    <scope>NUCLEOTIDE SEQUENCE [LARGE SCALE GENOMIC DNA]</scope>
    <source>
        <strain evidence="3">C296001</strain>
    </source>
</reference>
<dbReference type="Gene3D" id="3.40.430.10">
    <property type="entry name" value="Dihydrofolate Reductase, subunit A"/>
    <property type="match status" value="1"/>
</dbReference>